<dbReference type="Gene3D" id="3.30.2350.20">
    <property type="entry name" value="TruD, catalytic domain"/>
    <property type="match status" value="2"/>
</dbReference>
<dbReference type="STRING" id="559304.G8YI74"/>
<dbReference type="Proteomes" id="UP000005222">
    <property type="component" value="Chromosome G"/>
</dbReference>
<evidence type="ECO:0000256" key="3">
    <source>
        <dbReference type="ARBA" id="ARBA00023235"/>
    </source>
</evidence>
<keyword evidence="3" id="KW-0413">Isomerase</keyword>
<dbReference type="InParanoid" id="G8YI74"/>
<dbReference type="InterPro" id="IPR011760">
    <property type="entry name" value="PsdUridine_synth_TruD_insert"/>
</dbReference>
<dbReference type="PIRSF" id="PIRSF037016">
    <property type="entry name" value="Pseudouridin_synth_euk_prd"/>
    <property type="match status" value="1"/>
</dbReference>
<dbReference type="InterPro" id="IPR001656">
    <property type="entry name" value="PsdUridine_synth_TruD"/>
</dbReference>
<evidence type="ECO:0000256" key="2">
    <source>
        <dbReference type="ARBA" id="ARBA00022694"/>
    </source>
</evidence>
<accession>G8YI74</accession>
<dbReference type="InterPro" id="IPR042214">
    <property type="entry name" value="TruD_catalytic"/>
</dbReference>
<reference evidence="7" key="1">
    <citation type="submission" date="2011-10" db="EMBL/GenBank/DDBJ databases">
        <authorList>
            <person name="Genoscope - CEA"/>
        </authorList>
    </citation>
    <scope>NUCLEOTIDE SEQUENCE</scope>
</reference>
<dbReference type="HOGENOM" id="CLU_005281_0_2_1"/>
<evidence type="ECO:0000313" key="6">
    <source>
        <dbReference type="EMBL" id="CCE80361.1"/>
    </source>
</evidence>
<keyword evidence="8" id="KW-1185">Reference proteome</keyword>
<dbReference type="Proteomes" id="UP000005222">
    <property type="component" value="Chromosome H"/>
</dbReference>
<dbReference type="Pfam" id="PF01142">
    <property type="entry name" value="TruD"/>
    <property type="match status" value="1"/>
</dbReference>
<dbReference type="SUPFAM" id="SSF55120">
    <property type="entry name" value="Pseudouridine synthase"/>
    <property type="match status" value="1"/>
</dbReference>
<feature type="compositionally biased region" description="Basic and acidic residues" evidence="4">
    <location>
        <begin position="90"/>
        <end position="108"/>
    </location>
</feature>
<comment type="similarity">
    <text evidence="1">Belongs to the pseudouridine synthase TruD family.</text>
</comment>
<dbReference type="PANTHER" id="PTHR13326:SF21">
    <property type="entry name" value="PSEUDOURIDYLATE SYNTHASE PUS7L"/>
    <property type="match status" value="1"/>
</dbReference>
<dbReference type="InterPro" id="IPR020103">
    <property type="entry name" value="PsdUridine_synth_cat_dom_sf"/>
</dbReference>
<evidence type="ECO:0000256" key="4">
    <source>
        <dbReference type="SAM" id="MobiDB-lite"/>
    </source>
</evidence>
<dbReference type="PROSITE" id="PS01268">
    <property type="entry name" value="UPF0024"/>
    <property type="match status" value="1"/>
</dbReference>
<dbReference type="GO" id="GO:0001522">
    <property type="term" value="P:pseudouridine synthesis"/>
    <property type="evidence" value="ECO:0007669"/>
    <property type="project" value="InterPro"/>
</dbReference>
<dbReference type="InterPro" id="IPR020119">
    <property type="entry name" value="PsdUridine_synth_TruD_CS"/>
</dbReference>
<feature type="domain" description="TRUD" evidence="5">
    <location>
        <begin position="352"/>
        <end position="600"/>
    </location>
</feature>
<dbReference type="FunCoup" id="G8YI74">
    <property type="interactions" value="1945"/>
</dbReference>
<dbReference type="OMA" id="CGEADYD"/>
<dbReference type="eggNOG" id="KOG2339">
    <property type="taxonomic scope" value="Eukaryota"/>
</dbReference>
<dbReference type="AlphaFoldDB" id="G8YI74"/>
<gene>
    <name evidence="7" type="primary">Piso0_003477</name>
    <name evidence="6" type="ORF">GNLVRS01_PISO0G13184g</name>
    <name evidence="7" type="ORF">GNLVRS01_PISO0H13185g</name>
</gene>
<dbReference type="NCBIfam" id="TIGR00094">
    <property type="entry name" value="tRNA_TruD_broad"/>
    <property type="match status" value="1"/>
</dbReference>
<dbReference type="GO" id="GO:0005634">
    <property type="term" value="C:nucleus"/>
    <property type="evidence" value="ECO:0007669"/>
    <property type="project" value="TreeGrafter"/>
</dbReference>
<reference evidence="8" key="2">
    <citation type="journal article" date="2012" name="G3 (Bethesda)">
        <title>Pichia sorbitophila, an interspecies yeast hybrid reveals early steps of genome resolution following polyploidization.</title>
        <authorList>
            <person name="Leh Louis V."/>
            <person name="Despons L."/>
            <person name="Friedrich A."/>
            <person name="Martin T."/>
            <person name="Durrens P."/>
            <person name="Casaregola S."/>
            <person name="Neuveglise C."/>
            <person name="Fairhead C."/>
            <person name="Marck C."/>
            <person name="Cruz J.A."/>
            <person name="Straub M.L."/>
            <person name="Kugler V."/>
            <person name="Sacerdot C."/>
            <person name="Uzunov Z."/>
            <person name="Thierry A."/>
            <person name="Weiss S."/>
            <person name="Bleykasten C."/>
            <person name="De Montigny J."/>
            <person name="Jacques N."/>
            <person name="Jung P."/>
            <person name="Lemaire M."/>
            <person name="Mallet S."/>
            <person name="Morel G."/>
            <person name="Richard G.F."/>
            <person name="Sarkar A."/>
            <person name="Savel G."/>
            <person name="Schacherer J."/>
            <person name="Seret M.L."/>
            <person name="Talla E."/>
            <person name="Samson G."/>
            <person name="Jubin C."/>
            <person name="Poulain J."/>
            <person name="Vacherie B."/>
            <person name="Barbe V."/>
            <person name="Pelletier E."/>
            <person name="Sherman D.J."/>
            <person name="Westhof E."/>
            <person name="Weissenbach J."/>
            <person name="Baret P.V."/>
            <person name="Wincker P."/>
            <person name="Gaillardin C."/>
            <person name="Dujon B."/>
            <person name="Souciet J.L."/>
        </authorList>
    </citation>
    <scope>NUCLEOTIDE SEQUENCE [LARGE SCALE GENOMIC DNA]</scope>
    <source>
        <strain evidence="8">ATCC MYA-4447 / BCRC 22081 / CBS 7064 / NBRC 10061 / NRRL Y-12695</strain>
    </source>
</reference>
<sequence length="695" mass="78961">MQESVTPKRAVEELVGETTVKKAKQQTRARGLQELDVGITQYLSSHEFKGIQGTIKQRYADFLVNEIDKNDKIIHLVDEGVKLGKSRKEKKMEKRRSDREVFQDKSPEEISEIKSKMKEDNKPKYELSDENKTKILELMTPEELAEIERLFSSGDNMETKTKYDDKQTRGNLHKLLREAFQGKLESVTSPENTIRVALAKNNAGNRRRNPQESINHVDENGVVNYGLGPFKNYLHFTVYKENRETMEVASTIAKYLRITNKSVSYAGTKDRRGVTCQRFSIYKGKVARVSSLNKGLKNTTLGGFAYEDNPIGLGDLSGNVFTIVIRNVKPVDENANLEELVEQSFNVLKNQGFINYFGMQRFGTFSISTHVLGAYLLREDWKGAAELVLAEQDIVLPDSVEARRIWAETKNAALALKKMPRRCSAECAILSVLEKEQLVDDEDYSSQSYFKSIMAIPKNLRSMYVHAYQSYVWNLVVSKRIELFGTTVQEGDLVIVDKSDKEAKSETDAASSADDFPEDVSSDNFVRARPLTKEDIESGKYSIFDVVLPTPGFDILYPQNDKLLTVYQEVMAKDNLDPKSMNRKVRDFSLAGSYRRIMGRPDDLSYNIVKYSDSLAPLVRTDLQILRRNSDKITEDPNFDFESDRVISNDEPEADKVAVVLKMKLGVSSYATMALREFMKADTSRFGELVNVQDD</sequence>
<evidence type="ECO:0000313" key="7">
    <source>
        <dbReference type="EMBL" id="CCE81126.1"/>
    </source>
</evidence>
<dbReference type="GO" id="GO:0003723">
    <property type="term" value="F:RNA binding"/>
    <property type="evidence" value="ECO:0007669"/>
    <property type="project" value="InterPro"/>
</dbReference>
<dbReference type="GO" id="GO:0008033">
    <property type="term" value="P:tRNA processing"/>
    <property type="evidence" value="ECO:0007669"/>
    <property type="project" value="UniProtKB-KW"/>
</dbReference>
<evidence type="ECO:0000313" key="8">
    <source>
        <dbReference type="Proteomes" id="UP000005222"/>
    </source>
</evidence>
<dbReference type="PANTHER" id="PTHR13326">
    <property type="entry name" value="TRNA PSEUDOURIDINE SYNTHASE D"/>
    <property type="match status" value="1"/>
</dbReference>
<dbReference type="PROSITE" id="PS50984">
    <property type="entry name" value="TRUD"/>
    <property type="match status" value="1"/>
</dbReference>
<protein>
    <submittedName>
        <fullName evidence="7">Piso0_003477 protein</fullName>
    </submittedName>
</protein>
<organism evidence="7 8">
    <name type="scientific">Pichia sorbitophila (strain ATCC MYA-4447 / BCRC 22081 / CBS 7064 / NBRC 10061 / NRRL Y-12695)</name>
    <name type="common">Hybrid yeast</name>
    <dbReference type="NCBI Taxonomy" id="559304"/>
    <lineage>
        <taxon>Eukaryota</taxon>
        <taxon>Fungi</taxon>
        <taxon>Dikarya</taxon>
        <taxon>Ascomycota</taxon>
        <taxon>Saccharomycotina</taxon>
        <taxon>Pichiomycetes</taxon>
        <taxon>Debaryomycetaceae</taxon>
        <taxon>Millerozyma</taxon>
    </lineage>
</organism>
<keyword evidence="2" id="KW-0819">tRNA processing</keyword>
<evidence type="ECO:0000259" key="5">
    <source>
        <dbReference type="PROSITE" id="PS50984"/>
    </source>
</evidence>
<dbReference type="EMBL" id="FO082052">
    <property type="protein sequence ID" value="CCE81126.1"/>
    <property type="molecule type" value="Genomic_DNA"/>
</dbReference>
<proteinExistence type="inferred from homology"/>
<name>G8YI74_PICSO</name>
<dbReference type="OrthoDB" id="447290at2759"/>
<dbReference type="EMBL" id="FO082053">
    <property type="protein sequence ID" value="CCE80361.1"/>
    <property type="molecule type" value="Genomic_DNA"/>
</dbReference>
<dbReference type="GO" id="GO:0009982">
    <property type="term" value="F:pseudouridine synthase activity"/>
    <property type="evidence" value="ECO:0007669"/>
    <property type="project" value="InterPro"/>
</dbReference>
<dbReference type="CDD" id="cd02576">
    <property type="entry name" value="PseudoU_synth_ScPUS7"/>
    <property type="match status" value="1"/>
</dbReference>
<feature type="region of interest" description="Disordered" evidence="4">
    <location>
        <begin position="88"/>
        <end position="108"/>
    </location>
</feature>
<evidence type="ECO:0000256" key="1">
    <source>
        <dbReference type="ARBA" id="ARBA00007953"/>
    </source>
</evidence>